<organism evidence="4 5">
    <name type="scientific">Hanamia caeni</name>
    <dbReference type="NCBI Taxonomy" id="2294116"/>
    <lineage>
        <taxon>Bacteria</taxon>
        <taxon>Pseudomonadati</taxon>
        <taxon>Bacteroidota</taxon>
        <taxon>Chitinophagia</taxon>
        <taxon>Chitinophagales</taxon>
        <taxon>Chitinophagaceae</taxon>
        <taxon>Hanamia</taxon>
    </lineage>
</organism>
<evidence type="ECO:0000256" key="1">
    <source>
        <dbReference type="SAM" id="MobiDB-lite"/>
    </source>
</evidence>
<evidence type="ECO:0000313" key="4">
    <source>
        <dbReference type="EMBL" id="RNI36311.1"/>
    </source>
</evidence>
<name>A0A3M9NF06_9BACT</name>
<dbReference type="EMBL" id="RJJR01000008">
    <property type="protein sequence ID" value="RNI36311.1"/>
    <property type="molecule type" value="Genomic_DNA"/>
</dbReference>
<dbReference type="PANTHER" id="PTHR38593">
    <property type="entry name" value="BLR2558 PROTEIN"/>
    <property type="match status" value="1"/>
</dbReference>
<reference evidence="4 5" key="1">
    <citation type="submission" date="2018-11" db="EMBL/GenBank/DDBJ databases">
        <title>Draft genome sequence of Ferruginibacter sp. BO-59.</title>
        <authorList>
            <person name="Im W.T."/>
        </authorList>
    </citation>
    <scope>NUCLEOTIDE SEQUENCE [LARGE SCALE GENOMIC DNA]</scope>
    <source>
        <strain evidence="4 5">BO-59</strain>
    </source>
</reference>
<evidence type="ECO:0000313" key="5">
    <source>
        <dbReference type="Proteomes" id="UP000267223"/>
    </source>
</evidence>
<keyword evidence="2" id="KW-1133">Transmembrane helix</keyword>
<feature type="compositionally biased region" description="Low complexity" evidence="1">
    <location>
        <begin position="42"/>
        <end position="72"/>
    </location>
</feature>
<comment type="caution">
    <text evidence="4">The sequence shown here is derived from an EMBL/GenBank/DDBJ whole genome shotgun (WGS) entry which is preliminary data.</text>
</comment>
<dbReference type="PANTHER" id="PTHR38593:SF1">
    <property type="entry name" value="BLR2558 PROTEIN"/>
    <property type="match status" value="1"/>
</dbReference>
<dbReference type="AlphaFoldDB" id="A0A3M9NF06"/>
<keyword evidence="5" id="KW-1185">Reference proteome</keyword>
<sequence length="216" mass="23498">MEQTLFSKDISLILNNIFMKKLSIGVIISGVLIFSACNGNSNSSTTTDTTTTVSSADTSMNSMNMNNSDTTSVGEDAKDFTKDAAQGGLFEVKAGAIAERNAASQDVKNFGKMMVEDHTQLNQQLQELAAKKNVPLPSDISSSQQDDTAKLSKKTGSEFDKDYISMMVKDHEKDIDAFKKAADKVTDQDYKNLITGAIPTLQKHLDAAKKIKDKLK</sequence>
<protein>
    <submittedName>
        <fullName evidence="4">DUF4142 domain-containing protein</fullName>
    </submittedName>
</protein>
<dbReference type="InterPro" id="IPR025419">
    <property type="entry name" value="DUF4142"/>
</dbReference>
<dbReference type="Proteomes" id="UP000267223">
    <property type="component" value="Unassembled WGS sequence"/>
</dbReference>
<proteinExistence type="predicted"/>
<evidence type="ECO:0000256" key="2">
    <source>
        <dbReference type="SAM" id="Phobius"/>
    </source>
</evidence>
<accession>A0A3M9NF06</accession>
<dbReference type="Gene3D" id="1.20.1260.10">
    <property type="match status" value="1"/>
</dbReference>
<keyword evidence="2" id="KW-0812">Transmembrane</keyword>
<feature type="domain" description="DUF4142" evidence="3">
    <location>
        <begin position="77"/>
        <end position="211"/>
    </location>
</feature>
<dbReference type="InterPro" id="IPR012347">
    <property type="entry name" value="Ferritin-like"/>
</dbReference>
<feature type="region of interest" description="Disordered" evidence="1">
    <location>
        <begin position="42"/>
        <end position="73"/>
    </location>
</feature>
<evidence type="ECO:0000259" key="3">
    <source>
        <dbReference type="Pfam" id="PF13628"/>
    </source>
</evidence>
<keyword evidence="2" id="KW-0472">Membrane</keyword>
<feature type="transmembrane region" description="Helical" evidence="2">
    <location>
        <begin position="12"/>
        <end position="34"/>
    </location>
</feature>
<dbReference type="Pfam" id="PF13628">
    <property type="entry name" value="DUF4142"/>
    <property type="match status" value="1"/>
</dbReference>
<feature type="region of interest" description="Disordered" evidence="1">
    <location>
        <begin position="134"/>
        <end position="153"/>
    </location>
</feature>
<gene>
    <name evidence="4" type="ORF">EFY79_11580</name>
</gene>